<evidence type="ECO:0000313" key="2">
    <source>
        <dbReference type="Proteomes" id="UP000324897"/>
    </source>
</evidence>
<dbReference type="Proteomes" id="UP000324897">
    <property type="component" value="Chromosome 6"/>
</dbReference>
<feature type="non-terminal residue" evidence="1">
    <location>
        <position position="1"/>
    </location>
</feature>
<protein>
    <submittedName>
        <fullName evidence="1">Uncharacterized protein</fullName>
    </submittedName>
</protein>
<dbReference type="AlphaFoldDB" id="A0A5J9WNJ5"/>
<evidence type="ECO:0000313" key="1">
    <source>
        <dbReference type="EMBL" id="TVU49681.1"/>
    </source>
</evidence>
<sequence>MTLFNSGAKLSLSSNTTSVIVGRSYDGCSMHCSANSATFQAELTSHSPPILGSTMLSISPTESFWRTHRGMWTPSVSLMGTVGGWPVISSSSTTPKLYTSLFSLNRDGPDTPGCALLQTMGRVESNLETLIPKESGLHVKSIRVPFTGVAALCSIADDVSKLLMSETSMAVEGVVCLVDEGID</sequence>
<dbReference type="Gramene" id="TVU49681">
    <property type="protein sequence ID" value="TVU49681"/>
    <property type="gene ID" value="EJB05_01007"/>
</dbReference>
<name>A0A5J9WNJ5_9POAL</name>
<comment type="caution">
    <text evidence="1">The sequence shown here is derived from an EMBL/GenBank/DDBJ whole genome shotgun (WGS) entry which is preliminary data.</text>
</comment>
<keyword evidence="2" id="KW-1185">Reference proteome</keyword>
<reference evidence="1 2" key="1">
    <citation type="journal article" date="2019" name="Sci. Rep.">
        <title>A high-quality genome of Eragrostis curvula grass provides insights into Poaceae evolution and supports new strategies to enhance forage quality.</title>
        <authorList>
            <person name="Carballo J."/>
            <person name="Santos B.A.C.M."/>
            <person name="Zappacosta D."/>
            <person name="Garbus I."/>
            <person name="Selva J.P."/>
            <person name="Gallo C.A."/>
            <person name="Diaz A."/>
            <person name="Albertini E."/>
            <person name="Caccamo M."/>
            <person name="Echenique V."/>
        </authorList>
    </citation>
    <scope>NUCLEOTIDE SEQUENCE [LARGE SCALE GENOMIC DNA]</scope>
    <source>
        <strain evidence="2">cv. Victoria</strain>
        <tissue evidence="1">Leaf</tissue>
    </source>
</reference>
<proteinExistence type="predicted"/>
<accession>A0A5J9WNJ5</accession>
<dbReference type="EMBL" id="RWGY01000002">
    <property type="protein sequence ID" value="TVU49681.1"/>
    <property type="molecule type" value="Genomic_DNA"/>
</dbReference>
<gene>
    <name evidence="1" type="ORF">EJB05_01007</name>
</gene>
<organism evidence="1 2">
    <name type="scientific">Eragrostis curvula</name>
    <name type="common">weeping love grass</name>
    <dbReference type="NCBI Taxonomy" id="38414"/>
    <lineage>
        <taxon>Eukaryota</taxon>
        <taxon>Viridiplantae</taxon>
        <taxon>Streptophyta</taxon>
        <taxon>Embryophyta</taxon>
        <taxon>Tracheophyta</taxon>
        <taxon>Spermatophyta</taxon>
        <taxon>Magnoliopsida</taxon>
        <taxon>Liliopsida</taxon>
        <taxon>Poales</taxon>
        <taxon>Poaceae</taxon>
        <taxon>PACMAD clade</taxon>
        <taxon>Chloridoideae</taxon>
        <taxon>Eragrostideae</taxon>
        <taxon>Eragrostidinae</taxon>
        <taxon>Eragrostis</taxon>
    </lineage>
</organism>